<dbReference type="OrthoDB" id="1732493at2759"/>
<dbReference type="PROSITE" id="PS50011">
    <property type="entry name" value="PROTEIN_KINASE_DOM"/>
    <property type="match status" value="1"/>
</dbReference>
<evidence type="ECO:0000256" key="9">
    <source>
        <dbReference type="ARBA" id="ARBA00048367"/>
    </source>
</evidence>
<comment type="catalytic activity">
    <reaction evidence="9">
        <text>L-seryl-[protein] + ATP = O-phospho-L-seryl-[protein] + ADP + H(+)</text>
        <dbReference type="Rhea" id="RHEA:17989"/>
        <dbReference type="Rhea" id="RHEA-COMP:9863"/>
        <dbReference type="Rhea" id="RHEA-COMP:11604"/>
        <dbReference type="ChEBI" id="CHEBI:15378"/>
        <dbReference type="ChEBI" id="CHEBI:29999"/>
        <dbReference type="ChEBI" id="CHEBI:30616"/>
        <dbReference type="ChEBI" id="CHEBI:83421"/>
        <dbReference type="ChEBI" id="CHEBI:456216"/>
        <dbReference type="EC" id="2.7.11.22"/>
    </reaction>
</comment>
<dbReference type="GO" id="GO:0007346">
    <property type="term" value="P:regulation of mitotic cell cycle"/>
    <property type="evidence" value="ECO:0007669"/>
    <property type="project" value="TreeGrafter"/>
</dbReference>
<gene>
    <name evidence="12" type="ORF">CYY_006807</name>
</gene>
<dbReference type="Gene3D" id="1.10.510.10">
    <property type="entry name" value="Transferase(Phosphotransferase) domain 1"/>
    <property type="match status" value="1"/>
</dbReference>
<comment type="catalytic activity">
    <reaction evidence="8">
        <text>L-threonyl-[protein] + ATP = O-phospho-L-threonyl-[protein] + ADP + H(+)</text>
        <dbReference type="Rhea" id="RHEA:46608"/>
        <dbReference type="Rhea" id="RHEA-COMP:11060"/>
        <dbReference type="Rhea" id="RHEA-COMP:11605"/>
        <dbReference type="ChEBI" id="CHEBI:15378"/>
        <dbReference type="ChEBI" id="CHEBI:30013"/>
        <dbReference type="ChEBI" id="CHEBI:30616"/>
        <dbReference type="ChEBI" id="CHEBI:61977"/>
        <dbReference type="ChEBI" id="CHEBI:456216"/>
        <dbReference type="EC" id="2.7.11.22"/>
    </reaction>
</comment>
<reference evidence="12" key="1">
    <citation type="submission" date="2020-01" db="EMBL/GenBank/DDBJ databases">
        <title>Development of genomics and gene disruption for Polysphondylium violaceum indicates a role for the polyketide synthase stlB in stalk morphogenesis.</title>
        <authorList>
            <person name="Narita B."/>
            <person name="Kawabe Y."/>
            <person name="Kin K."/>
            <person name="Saito T."/>
            <person name="Gibbs R."/>
            <person name="Kuspa A."/>
            <person name="Muzny D."/>
            <person name="Queller D."/>
            <person name="Richards S."/>
            <person name="Strassman J."/>
            <person name="Sucgang R."/>
            <person name="Worley K."/>
            <person name="Schaap P."/>
        </authorList>
    </citation>
    <scope>NUCLEOTIDE SEQUENCE</scope>
    <source>
        <strain evidence="12">QSvi11</strain>
    </source>
</reference>
<keyword evidence="7" id="KW-0067">ATP-binding</keyword>
<dbReference type="InterPro" id="IPR008271">
    <property type="entry name" value="Ser/Thr_kinase_AS"/>
</dbReference>
<evidence type="ECO:0000256" key="5">
    <source>
        <dbReference type="ARBA" id="ARBA00022741"/>
    </source>
</evidence>
<dbReference type="PANTHER" id="PTHR24056">
    <property type="entry name" value="CELL DIVISION PROTEIN KINASE"/>
    <property type="match status" value="1"/>
</dbReference>
<dbReference type="Proteomes" id="UP000695562">
    <property type="component" value="Unassembled WGS sequence"/>
</dbReference>
<dbReference type="GO" id="GO:0004693">
    <property type="term" value="F:cyclin-dependent protein serine/threonine kinase activity"/>
    <property type="evidence" value="ECO:0007669"/>
    <property type="project" value="UniProtKB-EC"/>
</dbReference>
<proteinExistence type="inferred from homology"/>
<protein>
    <recommendedName>
        <fullName evidence="2">cyclin-dependent kinase</fullName>
        <ecNumber evidence="2">2.7.11.22</ecNumber>
    </recommendedName>
</protein>
<dbReference type="FunFam" id="3.30.200.20:FF:000054">
    <property type="entry name" value="Cyclin-dependent kinase 11B"/>
    <property type="match status" value="1"/>
</dbReference>
<dbReference type="GO" id="GO:0005524">
    <property type="term" value="F:ATP binding"/>
    <property type="evidence" value="ECO:0007669"/>
    <property type="project" value="UniProtKB-KW"/>
</dbReference>
<dbReference type="Gene3D" id="3.30.200.20">
    <property type="entry name" value="Phosphorylase Kinase, domain 1"/>
    <property type="match status" value="1"/>
</dbReference>
<organism evidence="12 13">
    <name type="scientific">Polysphondylium violaceum</name>
    <dbReference type="NCBI Taxonomy" id="133409"/>
    <lineage>
        <taxon>Eukaryota</taxon>
        <taxon>Amoebozoa</taxon>
        <taxon>Evosea</taxon>
        <taxon>Eumycetozoa</taxon>
        <taxon>Dictyostelia</taxon>
        <taxon>Dictyosteliales</taxon>
        <taxon>Dictyosteliaceae</taxon>
        <taxon>Polysphondylium</taxon>
    </lineage>
</organism>
<feature type="compositionally biased region" description="Low complexity" evidence="10">
    <location>
        <begin position="16"/>
        <end position="26"/>
    </location>
</feature>
<feature type="domain" description="Protein kinase" evidence="11">
    <location>
        <begin position="45"/>
        <end position="329"/>
    </location>
</feature>
<evidence type="ECO:0000256" key="3">
    <source>
        <dbReference type="ARBA" id="ARBA00022527"/>
    </source>
</evidence>
<feature type="region of interest" description="Disordered" evidence="10">
    <location>
        <begin position="1"/>
        <end position="30"/>
    </location>
</feature>
<comment type="caution">
    <text evidence="12">The sequence shown here is derived from an EMBL/GenBank/DDBJ whole genome shotgun (WGS) entry which is preliminary data.</text>
</comment>
<dbReference type="CDD" id="cd07843">
    <property type="entry name" value="STKc_CDC2L1"/>
    <property type="match status" value="1"/>
</dbReference>
<evidence type="ECO:0000256" key="4">
    <source>
        <dbReference type="ARBA" id="ARBA00022679"/>
    </source>
</evidence>
<dbReference type="EMBL" id="AJWJ01000330">
    <property type="protein sequence ID" value="KAF2071880.1"/>
    <property type="molecule type" value="Genomic_DNA"/>
</dbReference>
<dbReference type="EC" id="2.7.11.22" evidence="2"/>
<keyword evidence="3" id="KW-0723">Serine/threonine-protein kinase</keyword>
<evidence type="ECO:0000256" key="6">
    <source>
        <dbReference type="ARBA" id="ARBA00022777"/>
    </source>
</evidence>
<dbReference type="PROSITE" id="PS00108">
    <property type="entry name" value="PROTEIN_KINASE_ST"/>
    <property type="match status" value="1"/>
</dbReference>
<dbReference type="InterPro" id="IPR045267">
    <property type="entry name" value="CDK11/PITSLRE_STKc"/>
</dbReference>
<keyword evidence="4" id="KW-0808">Transferase</keyword>
<evidence type="ECO:0000256" key="1">
    <source>
        <dbReference type="ARBA" id="ARBA00006485"/>
    </source>
</evidence>
<dbReference type="GO" id="GO:0040019">
    <property type="term" value="P:positive regulation of embryonic development"/>
    <property type="evidence" value="ECO:0007669"/>
    <property type="project" value="UniProtKB-ARBA"/>
</dbReference>
<dbReference type="SMART" id="SM00220">
    <property type="entry name" value="S_TKc"/>
    <property type="match status" value="1"/>
</dbReference>
<comment type="similarity">
    <text evidence="1">Belongs to the protein kinase superfamily. CMGC Ser/Thr protein kinase family. CDC2/CDKX subfamily.</text>
</comment>
<keyword evidence="6" id="KW-0418">Kinase</keyword>
<keyword evidence="5" id="KW-0547">Nucleotide-binding</keyword>
<evidence type="ECO:0000256" key="8">
    <source>
        <dbReference type="ARBA" id="ARBA00047811"/>
    </source>
</evidence>
<dbReference type="FunFam" id="1.10.510.10:FF:000533">
    <property type="entry name" value="cyclin-dependent kinase 10"/>
    <property type="match status" value="1"/>
</dbReference>
<name>A0A8J4UY17_9MYCE</name>
<sequence>MDHDKKNNNDDDDQTLKSTDTTTNTTPVAPRVFKPFSPCRSVDCYKKLYNVNEGAFGVVYCAQDKETNEIVALKKIKMEGEREGFPITSVREVKTMMELKHENIVSVKEIVLGKNINNIFMVMEFVEHDLKGLMEFVNKSFLQSVIKTLIHQLLSGVEYMHDNWVIHRDLKTSNLLYTNKGILKIADFGLAREFGSPIRPYSEGVVTLWYRAPELLLGSTIYSTSIDIWSVGCIFAEIISREVLLPGSSEIDQLDKIFKLFGTPNETVWPGFNKLPLVKHLNLIPQPFNNLKSKFPHITDNTFDLLSRLLAYDPEKRISAKDALNHPYFFENPPPRDPLMMPTWPSSHKKT</sequence>
<dbReference type="InterPro" id="IPR011009">
    <property type="entry name" value="Kinase-like_dom_sf"/>
</dbReference>
<accession>A0A8J4UY17</accession>
<dbReference type="AlphaFoldDB" id="A0A8J4UY17"/>
<evidence type="ECO:0000256" key="10">
    <source>
        <dbReference type="SAM" id="MobiDB-lite"/>
    </source>
</evidence>
<dbReference type="InterPro" id="IPR000719">
    <property type="entry name" value="Prot_kinase_dom"/>
</dbReference>
<evidence type="ECO:0000313" key="13">
    <source>
        <dbReference type="Proteomes" id="UP000695562"/>
    </source>
</evidence>
<dbReference type="InterPro" id="IPR050108">
    <property type="entry name" value="CDK"/>
</dbReference>
<dbReference type="PANTHER" id="PTHR24056:SF556">
    <property type="entry name" value="CYCLIN-DEPENDENT KINASE 11"/>
    <property type="match status" value="1"/>
</dbReference>
<evidence type="ECO:0000313" key="12">
    <source>
        <dbReference type="EMBL" id="KAF2071880.1"/>
    </source>
</evidence>
<dbReference type="SUPFAM" id="SSF56112">
    <property type="entry name" value="Protein kinase-like (PK-like)"/>
    <property type="match status" value="1"/>
</dbReference>
<keyword evidence="13" id="KW-1185">Reference proteome</keyword>
<dbReference type="GO" id="GO:0005634">
    <property type="term" value="C:nucleus"/>
    <property type="evidence" value="ECO:0007669"/>
    <property type="project" value="TreeGrafter"/>
</dbReference>
<evidence type="ECO:0000256" key="2">
    <source>
        <dbReference type="ARBA" id="ARBA00012425"/>
    </source>
</evidence>
<evidence type="ECO:0000256" key="7">
    <source>
        <dbReference type="ARBA" id="ARBA00022840"/>
    </source>
</evidence>
<dbReference type="Pfam" id="PF00069">
    <property type="entry name" value="Pkinase"/>
    <property type="match status" value="1"/>
</dbReference>
<evidence type="ECO:0000259" key="11">
    <source>
        <dbReference type="PROSITE" id="PS50011"/>
    </source>
</evidence>